<dbReference type="RefSeq" id="WP_066450505.1">
    <property type="nucleotide sequence ID" value="NZ_JANKBF010000028.1"/>
</dbReference>
<keyword evidence="7" id="KW-1185">Reference proteome</keyword>
<evidence type="ECO:0000259" key="4">
    <source>
        <dbReference type="Pfam" id="PF01345"/>
    </source>
</evidence>
<feature type="domain" description="DUF11" evidence="4">
    <location>
        <begin position="490"/>
        <end position="604"/>
    </location>
</feature>
<dbReference type="InterPro" id="IPR001434">
    <property type="entry name" value="OmcB-like_DUF11"/>
</dbReference>
<evidence type="ECO:0000259" key="5">
    <source>
        <dbReference type="Pfam" id="PF17210"/>
    </source>
</evidence>
<dbReference type="AlphaFoldDB" id="A0A4R3YJR1"/>
<keyword evidence="2" id="KW-0964">Secreted</keyword>
<protein>
    <submittedName>
        <fullName evidence="6">Putative repeat protein (TIGR01451 family)</fullName>
    </submittedName>
</protein>
<feature type="domain" description="SD-repeat containing protein B" evidence="5">
    <location>
        <begin position="4"/>
        <end position="70"/>
    </location>
</feature>
<evidence type="ECO:0000256" key="3">
    <source>
        <dbReference type="ARBA" id="ARBA00022729"/>
    </source>
</evidence>
<dbReference type="Pfam" id="PF17210">
    <property type="entry name" value="SdrD_B"/>
    <property type="match status" value="1"/>
</dbReference>
<dbReference type="InterPro" id="IPR051172">
    <property type="entry name" value="Chlamydia_OmcB"/>
</dbReference>
<comment type="caution">
    <text evidence="6">The sequence shown here is derived from an EMBL/GenBank/DDBJ whole genome shotgun (WGS) entry which is preliminary data.</text>
</comment>
<gene>
    <name evidence="6" type="ORF">EDD60_13326</name>
</gene>
<dbReference type="Proteomes" id="UP000295515">
    <property type="component" value="Unassembled WGS sequence"/>
</dbReference>
<evidence type="ECO:0000313" key="6">
    <source>
        <dbReference type="EMBL" id="TCV91244.1"/>
    </source>
</evidence>
<evidence type="ECO:0000256" key="2">
    <source>
        <dbReference type="ARBA" id="ARBA00022525"/>
    </source>
</evidence>
<name>A0A4R3YJR1_9FIRM</name>
<dbReference type="Gene3D" id="2.60.120.260">
    <property type="entry name" value="Galactose-binding domain-like"/>
    <property type="match status" value="1"/>
</dbReference>
<feature type="domain" description="DUF11" evidence="4">
    <location>
        <begin position="362"/>
        <end position="460"/>
    </location>
</feature>
<dbReference type="Pfam" id="PF26595">
    <property type="entry name" value="A_ENA"/>
    <property type="match status" value="1"/>
</dbReference>
<dbReference type="InterPro" id="IPR058705">
    <property type="entry name" value="A_ENA"/>
</dbReference>
<dbReference type="GeneID" id="98916741"/>
<evidence type="ECO:0000256" key="1">
    <source>
        <dbReference type="ARBA" id="ARBA00004613"/>
    </source>
</evidence>
<dbReference type="InterPro" id="IPR013783">
    <property type="entry name" value="Ig-like_fold"/>
</dbReference>
<evidence type="ECO:0000313" key="7">
    <source>
        <dbReference type="Proteomes" id="UP000295515"/>
    </source>
</evidence>
<dbReference type="NCBIfam" id="TIGR01451">
    <property type="entry name" value="B_ant_repeat"/>
    <property type="match status" value="2"/>
</dbReference>
<sequence length="688" mass="74242">MANITGRVIFDRDRSASITSGDSGIANVSIVLQNITTSLRLTVLTDSNGNYTFTNVPNGQYRIVESYGTPGVATPGNFNNATIGPIPEGINPPIFTVNNPPTGSTNLDSLSPDTLFVTVNDTDITNQNFLNGPVIYTPIEDILDPCAITTDENLITDADNGTFGFFPAGTPPNTGAPVEPYPEVTPDFTYVLPNPDVFTPLDGEYTVQNIMTNSMSTNIGAWWRIADHTVGNETGRMTIVNGFNPGAIFFKSVVNVQPNTNYLFSAWILNLFKVPGYPNPELGVVILDQNNNVIYQATLGALIPVNTNAPEWKEIGTVINSLNNTTLTVEFLSEGPEVIGNDYAIDDISLTEILVPEFTPVKTVNRSIVDVGETVQYSVTLTNTCTSPLTDLFFQDTIPNGLSFVLGSVLINQVSFADANPNIGFALPDVQGGESVTVTFEARADFIPAVNPTINTAHIRYAYTPVIGGIPGIYDITTNEVAVTIQALADLAIQKTAFLNPVEPGTDITFEINITNLGPSSAENVILTDAIPPFLTQVQYSIDGGTTFFPWIGTLNLGTLFNQQTRTILIQATIPETITSPFINTASVTSSTPDPNPNNNTDTIIVFILTPRCQAFTDVIQSVAMQETALSHILNAEGEKIQRFVNMENISSNQMLTLNQSVQSLINSITRLESILQAKLQKVSSTNC</sequence>
<comment type="subcellular location">
    <subcellularLocation>
        <location evidence="1">Secreted</location>
    </subcellularLocation>
</comment>
<dbReference type="PANTHER" id="PTHR34819:SF3">
    <property type="entry name" value="CELL SURFACE PROTEIN"/>
    <property type="match status" value="1"/>
</dbReference>
<dbReference type="Pfam" id="PF01345">
    <property type="entry name" value="DUF11"/>
    <property type="match status" value="2"/>
</dbReference>
<reference evidence="6 7" key="1">
    <citation type="submission" date="2019-03" db="EMBL/GenBank/DDBJ databases">
        <title>Genomic Encyclopedia of Type Strains, Phase IV (KMG-IV): sequencing the most valuable type-strain genomes for metagenomic binning, comparative biology and taxonomic classification.</title>
        <authorList>
            <person name="Goeker M."/>
        </authorList>
    </citation>
    <scope>NUCLEOTIDE SEQUENCE [LARGE SCALE GENOMIC DNA]</scope>
    <source>
        <strain evidence="6 7">DSM 29487</strain>
    </source>
</reference>
<dbReference type="InterPro" id="IPR047589">
    <property type="entry name" value="DUF11_rpt"/>
</dbReference>
<dbReference type="SUPFAM" id="SSF117074">
    <property type="entry name" value="Hypothetical protein PA1324"/>
    <property type="match status" value="1"/>
</dbReference>
<proteinExistence type="predicted"/>
<organism evidence="6 7">
    <name type="scientific">Longibaculum muris</name>
    <dbReference type="NCBI Taxonomy" id="1796628"/>
    <lineage>
        <taxon>Bacteria</taxon>
        <taxon>Bacillati</taxon>
        <taxon>Bacillota</taxon>
        <taxon>Erysipelotrichia</taxon>
        <taxon>Erysipelotrichales</taxon>
        <taxon>Coprobacillaceae</taxon>
        <taxon>Longibaculum</taxon>
    </lineage>
</organism>
<dbReference type="Gene3D" id="2.60.40.10">
    <property type="entry name" value="Immunoglobulins"/>
    <property type="match status" value="2"/>
</dbReference>
<dbReference type="EMBL" id="SMCQ01000033">
    <property type="protein sequence ID" value="TCV91244.1"/>
    <property type="molecule type" value="Genomic_DNA"/>
</dbReference>
<dbReference type="GO" id="GO:0005576">
    <property type="term" value="C:extracellular region"/>
    <property type="evidence" value="ECO:0007669"/>
    <property type="project" value="UniProtKB-SubCell"/>
</dbReference>
<keyword evidence="3" id="KW-0732">Signal</keyword>
<accession>A0A4R3YJR1</accession>
<dbReference type="Gene3D" id="2.60.40.740">
    <property type="match status" value="1"/>
</dbReference>
<dbReference type="InterPro" id="IPR033764">
    <property type="entry name" value="Sdr_B"/>
</dbReference>
<dbReference type="PANTHER" id="PTHR34819">
    <property type="entry name" value="LARGE CYSTEINE-RICH PERIPLASMIC PROTEIN OMCB"/>
    <property type="match status" value="1"/>
</dbReference>